<sequence length="165" mass="17404">MLMGDPTVVNSQQNQDAAVFRIADDGRVSSMQQGFYDSPSTTIALAPGMEVEKVGRTSGRTQGRVISRVIGPADITYSAPQYNFNGVVYFDNMYWVHGIGDRFSEGGDSGSLVVHTDATGQRHAVGIVVAGAVDSSAPGGKISMIMPIMPILALLGMDLVSGHNV</sequence>
<dbReference type="Proteomes" id="UP000269271">
    <property type="component" value="Unassembled WGS sequence"/>
</dbReference>
<evidence type="ECO:0000313" key="3">
    <source>
        <dbReference type="Proteomes" id="UP000269271"/>
    </source>
</evidence>
<dbReference type="EMBL" id="QTQX01000004">
    <property type="protein sequence ID" value="RQT33467.1"/>
    <property type="molecule type" value="Genomic_DNA"/>
</dbReference>
<evidence type="ECO:0000259" key="1">
    <source>
        <dbReference type="Pfam" id="PF25819"/>
    </source>
</evidence>
<dbReference type="AlphaFoldDB" id="A0A3N8RC48"/>
<accession>A0A3N8RC48</accession>
<protein>
    <recommendedName>
        <fullName evidence="1">Nal1 C-terminal domain-containing protein</fullName>
    </recommendedName>
</protein>
<name>A0A3N8RC48_9BURK</name>
<dbReference type="Pfam" id="PF25819">
    <property type="entry name" value="Nal1_C"/>
    <property type="match status" value="1"/>
</dbReference>
<proteinExistence type="predicted"/>
<dbReference type="SUPFAM" id="SSF50494">
    <property type="entry name" value="Trypsin-like serine proteases"/>
    <property type="match status" value="1"/>
</dbReference>
<organism evidence="2 3">
    <name type="scientific">Burkholderia contaminans</name>
    <dbReference type="NCBI Taxonomy" id="488447"/>
    <lineage>
        <taxon>Bacteria</taxon>
        <taxon>Pseudomonadati</taxon>
        <taxon>Pseudomonadota</taxon>
        <taxon>Betaproteobacteria</taxon>
        <taxon>Burkholderiales</taxon>
        <taxon>Burkholderiaceae</taxon>
        <taxon>Burkholderia</taxon>
        <taxon>Burkholderia cepacia complex</taxon>
    </lineage>
</organism>
<dbReference type="InterPro" id="IPR009003">
    <property type="entry name" value="Peptidase_S1_PA"/>
</dbReference>
<comment type="caution">
    <text evidence="2">The sequence shown here is derived from an EMBL/GenBank/DDBJ whole genome shotgun (WGS) entry which is preliminary data.</text>
</comment>
<dbReference type="InterPro" id="IPR057904">
    <property type="entry name" value="Nal1_C"/>
</dbReference>
<gene>
    <name evidence="2" type="ORF">DF037_07745</name>
</gene>
<evidence type="ECO:0000313" key="2">
    <source>
        <dbReference type="EMBL" id="RQT33467.1"/>
    </source>
</evidence>
<feature type="domain" description="Nal1 C-terminal" evidence="1">
    <location>
        <begin position="47"/>
        <end position="134"/>
    </location>
</feature>
<reference evidence="2 3" key="1">
    <citation type="submission" date="2018-08" db="EMBL/GenBank/DDBJ databases">
        <title>Comparative analysis of Burkholderia isolates from Puerto Rico.</title>
        <authorList>
            <person name="Hall C."/>
            <person name="Sahl J."/>
            <person name="Wagner D."/>
        </authorList>
    </citation>
    <scope>NUCLEOTIDE SEQUENCE [LARGE SCALE GENOMIC DNA]</scope>
    <source>
        <strain evidence="2 3">Bp9001</strain>
    </source>
</reference>